<dbReference type="Gene3D" id="1.20.120.50">
    <property type="entry name" value="Hemerythrin-like"/>
    <property type="match status" value="1"/>
</dbReference>
<evidence type="ECO:0000313" key="8">
    <source>
        <dbReference type="Proteomes" id="UP000015101"/>
    </source>
</evidence>
<sequence length="136" mass="15471">MKVLIALAACFVVCLAEPIPAPFKWNESFRVFYDKLDEQHKGLFKAIADVEQHPSQAVAYAHLKSVMGKHFRFEEDMMKEAQFADLATHKGIHEDFEATLRASQVPISSEKVTGAKQWLVDHIKLVDFKYKGKLHG</sequence>
<dbReference type="InterPro" id="IPR012312">
    <property type="entry name" value="Hemerythrin-like"/>
</dbReference>
<name>T1G4J4_HELRO</name>
<dbReference type="HOGENOM" id="CLU_086902_4_0_1"/>
<evidence type="ECO:0000256" key="2">
    <source>
        <dbReference type="ARBA" id="ARBA00022723"/>
    </source>
</evidence>
<dbReference type="InterPro" id="IPR050669">
    <property type="entry name" value="Hemerythrin"/>
</dbReference>
<reference evidence="8" key="1">
    <citation type="submission" date="2012-12" db="EMBL/GenBank/DDBJ databases">
        <authorList>
            <person name="Hellsten U."/>
            <person name="Grimwood J."/>
            <person name="Chapman J.A."/>
            <person name="Shapiro H."/>
            <person name="Aerts A."/>
            <person name="Otillar R.P."/>
            <person name="Terry A.Y."/>
            <person name="Boore J.L."/>
            <person name="Simakov O."/>
            <person name="Marletaz F."/>
            <person name="Cho S.-J."/>
            <person name="Edsinger-Gonzales E."/>
            <person name="Havlak P."/>
            <person name="Kuo D.-H."/>
            <person name="Larsson T."/>
            <person name="Lv J."/>
            <person name="Arendt D."/>
            <person name="Savage R."/>
            <person name="Osoegawa K."/>
            <person name="de Jong P."/>
            <person name="Lindberg D.R."/>
            <person name="Seaver E.C."/>
            <person name="Weisblat D.A."/>
            <person name="Putnam N.H."/>
            <person name="Grigoriev I.V."/>
            <person name="Rokhsar D.S."/>
        </authorList>
    </citation>
    <scope>NUCLEOTIDE SEQUENCE</scope>
</reference>
<dbReference type="Pfam" id="PF01814">
    <property type="entry name" value="Hemerythrin"/>
    <property type="match status" value="1"/>
</dbReference>
<dbReference type="InterPro" id="IPR035938">
    <property type="entry name" value="Hemerythrin-like_sf"/>
</dbReference>
<dbReference type="AlphaFoldDB" id="T1G4J4"/>
<dbReference type="GeneID" id="20215992"/>
<dbReference type="Proteomes" id="UP000015101">
    <property type="component" value="Unassembled WGS sequence"/>
</dbReference>
<dbReference type="OrthoDB" id="10249344at2759"/>
<protein>
    <recommendedName>
        <fullName evidence="5">Hemerythrin-like domain-containing protein</fullName>
    </recommendedName>
</protein>
<dbReference type="CTD" id="20215992"/>
<dbReference type="CDD" id="cd12107">
    <property type="entry name" value="Hemerythrin"/>
    <property type="match status" value="1"/>
</dbReference>
<accession>T1G4J4</accession>
<dbReference type="eggNOG" id="ENOG502SW2H">
    <property type="taxonomic scope" value="Eukaryota"/>
</dbReference>
<dbReference type="InParanoid" id="T1G4J4"/>
<dbReference type="NCBIfam" id="TIGR02481">
    <property type="entry name" value="hemeryth_dom"/>
    <property type="match status" value="1"/>
</dbReference>
<dbReference type="GO" id="GO:0005506">
    <property type="term" value="F:iron ion binding"/>
    <property type="evidence" value="ECO:0007669"/>
    <property type="project" value="InterPro"/>
</dbReference>
<dbReference type="InterPro" id="IPR012827">
    <property type="entry name" value="Hemerythrin_metal-bd"/>
</dbReference>
<feature type="chain" id="PRO_5010981141" description="Hemerythrin-like domain-containing protein" evidence="4">
    <location>
        <begin position="17"/>
        <end position="136"/>
    </location>
</feature>
<dbReference type="RefSeq" id="XP_009020512.1">
    <property type="nucleotide sequence ID" value="XM_009022264.1"/>
</dbReference>
<dbReference type="EMBL" id="AMQM01005046">
    <property type="status" value="NOT_ANNOTATED_CDS"/>
    <property type="molecule type" value="Genomic_DNA"/>
</dbReference>
<dbReference type="InterPro" id="IPR002063">
    <property type="entry name" value="Haemerythrin"/>
</dbReference>
<reference evidence="6 8" key="2">
    <citation type="journal article" date="2013" name="Nature">
        <title>Insights into bilaterian evolution from three spiralian genomes.</title>
        <authorList>
            <person name="Simakov O."/>
            <person name="Marletaz F."/>
            <person name="Cho S.J."/>
            <person name="Edsinger-Gonzales E."/>
            <person name="Havlak P."/>
            <person name="Hellsten U."/>
            <person name="Kuo D.H."/>
            <person name="Larsson T."/>
            <person name="Lv J."/>
            <person name="Arendt D."/>
            <person name="Savage R."/>
            <person name="Osoegawa K."/>
            <person name="de Jong P."/>
            <person name="Grimwood J."/>
            <person name="Chapman J.A."/>
            <person name="Shapiro H."/>
            <person name="Aerts A."/>
            <person name="Otillar R.P."/>
            <person name="Terry A.Y."/>
            <person name="Boore J.L."/>
            <person name="Grigoriev I.V."/>
            <person name="Lindberg D.R."/>
            <person name="Seaver E.C."/>
            <person name="Weisblat D.A."/>
            <person name="Putnam N.H."/>
            <person name="Rokhsar D.S."/>
        </authorList>
    </citation>
    <scope>NUCLEOTIDE SEQUENCE</scope>
</reference>
<gene>
    <name evidence="7" type="primary">20215992</name>
    <name evidence="6" type="ORF">HELRODRAFT_81835</name>
</gene>
<dbReference type="InterPro" id="IPR016131">
    <property type="entry name" value="Haemerythrin_Fe_BS"/>
</dbReference>
<organism evidence="7 8">
    <name type="scientific">Helobdella robusta</name>
    <name type="common">Californian leech</name>
    <dbReference type="NCBI Taxonomy" id="6412"/>
    <lineage>
        <taxon>Eukaryota</taxon>
        <taxon>Metazoa</taxon>
        <taxon>Spiralia</taxon>
        <taxon>Lophotrochozoa</taxon>
        <taxon>Annelida</taxon>
        <taxon>Clitellata</taxon>
        <taxon>Hirudinea</taxon>
        <taxon>Rhynchobdellida</taxon>
        <taxon>Glossiphoniidae</taxon>
        <taxon>Helobdella</taxon>
    </lineage>
</organism>
<dbReference type="SUPFAM" id="SSF47188">
    <property type="entry name" value="Hemerythrin-like"/>
    <property type="match status" value="1"/>
</dbReference>
<keyword evidence="8" id="KW-1185">Reference proteome</keyword>
<evidence type="ECO:0000256" key="3">
    <source>
        <dbReference type="ARBA" id="ARBA00023004"/>
    </source>
</evidence>
<evidence type="ECO:0000313" key="6">
    <source>
        <dbReference type="EMBL" id="ESO01276.1"/>
    </source>
</evidence>
<reference evidence="7" key="3">
    <citation type="submission" date="2015-06" db="UniProtKB">
        <authorList>
            <consortium name="EnsemblMetazoa"/>
        </authorList>
    </citation>
    <scope>IDENTIFICATION</scope>
</reference>
<dbReference type="PANTHER" id="PTHR37164:SF1">
    <property type="entry name" value="BACTERIOHEMERYTHRIN"/>
    <property type="match status" value="1"/>
</dbReference>
<comment type="similarity">
    <text evidence="1">Belongs to the hemerythrin family.</text>
</comment>
<keyword evidence="3" id="KW-0408">Iron</keyword>
<evidence type="ECO:0000259" key="5">
    <source>
        <dbReference type="Pfam" id="PF01814"/>
    </source>
</evidence>
<keyword evidence="2" id="KW-0479">Metal-binding</keyword>
<feature type="domain" description="Hemerythrin-like" evidence="5">
    <location>
        <begin position="32"/>
        <end position="133"/>
    </location>
</feature>
<dbReference type="PRINTS" id="PR00186">
    <property type="entry name" value="HEMERYTHRIN"/>
</dbReference>
<keyword evidence="4" id="KW-0732">Signal</keyword>
<evidence type="ECO:0000313" key="7">
    <source>
        <dbReference type="EnsemblMetazoa" id="HelroP81835"/>
    </source>
</evidence>
<dbReference type="PANTHER" id="PTHR37164">
    <property type="entry name" value="BACTERIOHEMERYTHRIN"/>
    <property type="match status" value="1"/>
</dbReference>
<dbReference type="NCBIfam" id="TIGR00058">
    <property type="entry name" value="Hemerythrin"/>
    <property type="match status" value="1"/>
</dbReference>
<dbReference type="PROSITE" id="PS00550">
    <property type="entry name" value="HEMERYTHRINS"/>
    <property type="match status" value="1"/>
</dbReference>
<proteinExistence type="inferred from homology"/>
<dbReference type="KEGG" id="hro:HELRODRAFT_81835"/>
<evidence type="ECO:0000256" key="4">
    <source>
        <dbReference type="SAM" id="SignalP"/>
    </source>
</evidence>
<evidence type="ECO:0000256" key="1">
    <source>
        <dbReference type="ARBA" id="ARBA00010587"/>
    </source>
</evidence>
<dbReference type="EnsemblMetazoa" id="HelroT81835">
    <property type="protein sequence ID" value="HelroP81835"/>
    <property type="gene ID" value="HelroG81835"/>
</dbReference>
<feature type="signal peptide" evidence="4">
    <location>
        <begin position="1"/>
        <end position="16"/>
    </location>
</feature>
<dbReference type="EMBL" id="KB096785">
    <property type="protein sequence ID" value="ESO01276.1"/>
    <property type="molecule type" value="Genomic_DNA"/>
</dbReference>